<dbReference type="Gene3D" id="1.25.40.290">
    <property type="entry name" value="ARM repeat domains"/>
    <property type="match status" value="1"/>
</dbReference>
<dbReference type="AlphaFoldDB" id="A0A1H3P4T2"/>
<dbReference type="SUPFAM" id="SSF48371">
    <property type="entry name" value="ARM repeat"/>
    <property type="match status" value="1"/>
</dbReference>
<gene>
    <name evidence="1" type="ORF">SAMN05192546_10610</name>
</gene>
<dbReference type="Pfam" id="PF08713">
    <property type="entry name" value="DNA_alkylation"/>
    <property type="match status" value="1"/>
</dbReference>
<evidence type="ECO:0000313" key="1">
    <source>
        <dbReference type="EMBL" id="SDY96126.1"/>
    </source>
</evidence>
<keyword evidence="2" id="KW-1185">Reference proteome</keyword>
<sequence length="265" mass="30763">MSFEKVIIHGSDKMVGGEGMGEEKTITQHVGVDLAELLADKILGVYENFPRQAYVNAVNEKCGHLSYSKRIELHAEELYNALPKDYETAIRILVSILGEENEKETGMFSEFYWILPIGKYVEKYGLDHFDLSLKAIEEITKRNTGEYAIRPFIRKEPDRLIKTMTEWATSENFHLRRLASEGLRPKLPWATKLDTFIDNPQPVFTILELLKEDQVMFVKKSVANHLTDWLKVNKEPTAKLIKQWRKSEDKHTKWIIKRATRKIAI</sequence>
<dbReference type="InterPro" id="IPR016024">
    <property type="entry name" value="ARM-type_fold"/>
</dbReference>
<proteinExistence type="predicted"/>
<evidence type="ECO:0000313" key="2">
    <source>
        <dbReference type="Proteomes" id="UP000199230"/>
    </source>
</evidence>
<accession>A0A1H3P4T2</accession>
<protein>
    <submittedName>
        <fullName evidence="1">3-methyladenine DNA glycosylase AlkC</fullName>
    </submittedName>
</protein>
<dbReference type="InterPro" id="IPR014825">
    <property type="entry name" value="DNA_alkylation"/>
</dbReference>
<organism evidence="1 2">
    <name type="scientific">Tindallia californiensis</name>
    <dbReference type="NCBI Taxonomy" id="159292"/>
    <lineage>
        <taxon>Bacteria</taxon>
        <taxon>Bacillati</taxon>
        <taxon>Bacillota</taxon>
        <taxon>Clostridia</taxon>
        <taxon>Peptostreptococcales</taxon>
        <taxon>Tindalliaceae</taxon>
        <taxon>Tindallia</taxon>
    </lineage>
</organism>
<dbReference type="RefSeq" id="WP_207646065.1">
    <property type="nucleotide sequence ID" value="NZ_FNPV01000006.1"/>
</dbReference>
<dbReference type="EMBL" id="FNPV01000006">
    <property type="protein sequence ID" value="SDY96126.1"/>
    <property type="molecule type" value="Genomic_DNA"/>
</dbReference>
<name>A0A1H3P4T2_9FIRM</name>
<dbReference type="Proteomes" id="UP000199230">
    <property type="component" value="Unassembled WGS sequence"/>
</dbReference>
<reference evidence="1 2" key="1">
    <citation type="submission" date="2016-10" db="EMBL/GenBank/DDBJ databases">
        <authorList>
            <person name="de Groot N.N."/>
        </authorList>
    </citation>
    <scope>NUCLEOTIDE SEQUENCE [LARGE SCALE GENOMIC DNA]</scope>
    <source>
        <strain evidence="1 2">APO</strain>
    </source>
</reference>